<dbReference type="InterPro" id="IPR001503">
    <property type="entry name" value="Glyco_trans_10"/>
</dbReference>
<keyword evidence="8" id="KW-1133">Transmembrane helix</keyword>
<keyword evidence="17" id="KW-1185">Reference proteome</keyword>
<dbReference type="InterPro" id="IPR038577">
    <property type="entry name" value="GT10-like_C_sf"/>
</dbReference>
<dbReference type="Proteomes" id="UP000821866">
    <property type="component" value="Chromosome 1"/>
</dbReference>
<dbReference type="InterPro" id="IPR031481">
    <property type="entry name" value="Glyco_tran_10_N"/>
</dbReference>
<dbReference type="PANTHER" id="PTHR48438">
    <property type="entry name" value="ALPHA-(1,3)-FUCOSYLTRANSFERASE C-RELATED"/>
    <property type="match status" value="1"/>
</dbReference>
<evidence type="ECO:0000256" key="7">
    <source>
        <dbReference type="ARBA" id="ARBA00022968"/>
    </source>
</evidence>
<proteinExistence type="inferred from homology"/>
<gene>
    <name evidence="16" type="ORF">HPB51_024479</name>
</gene>
<keyword evidence="9 12" id="KW-0333">Golgi apparatus</keyword>
<accession>A0A9J6F978</accession>
<comment type="similarity">
    <text evidence="3 12">Belongs to the glycosyltransferase 10 family.</text>
</comment>
<keyword evidence="6 12" id="KW-0812">Transmembrane</keyword>
<evidence type="ECO:0000256" key="9">
    <source>
        <dbReference type="ARBA" id="ARBA00023034"/>
    </source>
</evidence>
<dbReference type="Pfam" id="PF17039">
    <property type="entry name" value="Glyco_tran_10_N"/>
    <property type="match status" value="1"/>
</dbReference>
<evidence type="ECO:0000256" key="13">
    <source>
        <dbReference type="SAM" id="MobiDB-lite"/>
    </source>
</evidence>
<sequence length="504" mass="56867">MVEAIAYDQSMLPRGDASETNERADGRCISPIIVHDVESLGSVNDSPSGSEDSQELTHMEDIPLEDNETPAEEASSQRQGSPESADSWTVLIDLSQRTRHVANHVIKNWAKCTCLSVFVTAVLLLYPAVTLYRHLALVHQHVALPTEQPHNALLVPWRDRKRDSGHPRILVWNKTGFAQWWIRDSAICATDDEHSVKCDVTQDTHYLMTSDAVVVLAEQLDALGLPRLRTAAQLWVFWARTPFTYYGDTVNEYERFPSLAPVFNWTMAPRDDADIVLTYDAWRCISANSTEQPTDSTSREVKEDVAWIVGSCELRRLSSNIRAAREKKDLTRNGLGGKVGMQLFQDCGEDQCSSPEKCIAYVARNYHFVLVSLKPDCFQSPYELIYNAFKYNVVPIVLAPPNTTLNVPVHSVVSTSDLQDAGELATHLRNLLSDRSLYENYFAWKRNCSWSSSEDELCPVCRALWKTPAYYRHSHPDIQAWWSRGSQCKDVSLSGLDDGFILLP</sequence>
<dbReference type="InterPro" id="IPR055270">
    <property type="entry name" value="Glyco_tran_10_C"/>
</dbReference>
<reference evidence="16" key="2">
    <citation type="submission" date="2021-09" db="EMBL/GenBank/DDBJ databases">
        <authorList>
            <person name="Jia N."/>
            <person name="Wang J."/>
            <person name="Shi W."/>
            <person name="Du L."/>
            <person name="Sun Y."/>
            <person name="Zhan W."/>
            <person name="Jiang J."/>
            <person name="Wang Q."/>
            <person name="Zhang B."/>
            <person name="Ji P."/>
            <person name="Sakyi L.B."/>
            <person name="Cui X."/>
            <person name="Yuan T."/>
            <person name="Jiang B."/>
            <person name="Yang W."/>
            <person name="Lam T.T.-Y."/>
            <person name="Chang Q."/>
            <person name="Ding S."/>
            <person name="Wang X."/>
            <person name="Zhu J."/>
            <person name="Ruan X."/>
            <person name="Zhao L."/>
            <person name="Wei J."/>
            <person name="Que T."/>
            <person name="Du C."/>
            <person name="Cheng J."/>
            <person name="Dai P."/>
            <person name="Han X."/>
            <person name="Huang E."/>
            <person name="Gao Y."/>
            <person name="Liu J."/>
            <person name="Shao H."/>
            <person name="Ye R."/>
            <person name="Li L."/>
            <person name="Wei W."/>
            <person name="Wang X."/>
            <person name="Wang C."/>
            <person name="Huo Q."/>
            <person name="Li W."/>
            <person name="Guo W."/>
            <person name="Chen H."/>
            <person name="Chen S."/>
            <person name="Zhou L."/>
            <person name="Zhou L."/>
            <person name="Ni X."/>
            <person name="Tian J."/>
            <person name="Zhou Y."/>
            <person name="Sheng Y."/>
            <person name="Liu T."/>
            <person name="Pan Y."/>
            <person name="Xia L."/>
            <person name="Li J."/>
            <person name="Zhao F."/>
            <person name="Cao W."/>
        </authorList>
    </citation>
    <scope>NUCLEOTIDE SEQUENCE</scope>
    <source>
        <strain evidence="16">Rmic-2018</strain>
        <tissue evidence="16">Larvae</tissue>
    </source>
</reference>
<evidence type="ECO:0000256" key="10">
    <source>
        <dbReference type="ARBA" id="ARBA00023136"/>
    </source>
</evidence>
<comment type="pathway">
    <text evidence="2">Protein modification; protein glycosylation.</text>
</comment>
<keyword evidence="5 12" id="KW-0808">Transferase</keyword>
<reference evidence="16" key="1">
    <citation type="journal article" date="2020" name="Cell">
        <title>Large-Scale Comparative Analyses of Tick Genomes Elucidate Their Genetic Diversity and Vector Capacities.</title>
        <authorList>
            <consortium name="Tick Genome and Microbiome Consortium (TIGMIC)"/>
            <person name="Jia N."/>
            <person name="Wang J."/>
            <person name="Shi W."/>
            <person name="Du L."/>
            <person name="Sun Y."/>
            <person name="Zhan W."/>
            <person name="Jiang J.F."/>
            <person name="Wang Q."/>
            <person name="Zhang B."/>
            <person name="Ji P."/>
            <person name="Bell-Sakyi L."/>
            <person name="Cui X.M."/>
            <person name="Yuan T.T."/>
            <person name="Jiang B.G."/>
            <person name="Yang W.F."/>
            <person name="Lam T.T."/>
            <person name="Chang Q.C."/>
            <person name="Ding S.J."/>
            <person name="Wang X.J."/>
            <person name="Zhu J.G."/>
            <person name="Ruan X.D."/>
            <person name="Zhao L."/>
            <person name="Wei J.T."/>
            <person name="Ye R.Z."/>
            <person name="Que T.C."/>
            <person name="Du C.H."/>
            <person name="Zhou Y.H."/>
            <person name="Cheng J.X."/>
            <person name="Dai P.F."/>
            <person name="Guo W.B."/>
            <person name="Han X.H."/>
            <person name="Huang E.J."/>
            <person name="Li L.F."/>
            <person name="Wei W."/>
            <person name="Gao Y.C."/>
            <person name="Liu J.Z."/>
            <person name="Shao H.Z."/>
            <person name="Wang X."/>
            <person name="Wang C.C."/>
            <person name="Yang T.C."/>
            <person name="Huo Q.B."/>
            <person name="Li W."/>
            <person name="Chen H.Y."/>
            <person name="Chen S.E."/>
            <person name="Zhou L.G."/>
            <person name="Ni X.B."/>
            <person name="Tian J.H."/>
            <person name="Sheng Y."/>
            <person name="Liu T."/>
            <person name="Pan Y.S."/>
            <person name="Xia L.Y."/>
            <person name="Li J."/>
            <person name="Zhao F."/>
            <person name="Cao W.C."/>
        </authorList>
    </citation>
    <scope>NUCLEOTIDE SEQUENCE</scope>
    <source>
        <strain evidence="16">Rmic-2018</strain>
    </source>
</reference>
<dbReference type="PANTHER" id="PTHR48438:SF1">
    <property type="entry name" value="ALPHA-(1,3)-FUCOSYLTRANSFERASE C-RELATED"/>
    <property type="match status" value="1"/>
</dbReference>
<evidence type="ECO:0000256" key="3">
    <source>
        <dbReference type="ARBA" id="ARBA00008919"/>
    </source>
</evidence>
<evidence type="ECO:0000256" key="6">
    <source>
        <dbReference type="ARBA" id="ARBA00022692"/>
    </source>
</evidence>
<evidence type="ECO:0000256" key="1">
    <source>
        <dbReference type="ARBA" id="ARBA00004447"/>
    </source>
</evidence>
<dbReference type="GO" id="GO:0008417">
    <property type="term" value="F:fucosyltransferase activity"/>
    <property type="evidence" value="ECO:0007669"/>
    <property type="project" value="InterPro"/>
</dbReference>
<dbReference type="SUPFAM" id="SSF53756">
    <property type="entry name" value="UDP-Glycosyltransferase/glycogen phosphorylase"/>
    <property type="match status" value="1"/>
</dbReference>
<evidence type="ECO:0000313" key="16">
    <source>
        <dbReference type="EMBL" id="KAH8042548.1"/>
    </source>
</evidence>
<organism evidence="16 17">
    <name type="scientific">Rhipicephalus microplus</name>
    <name type="common">Cattle tick</name>
    <name type="synonym">Boophilus microplus</name>
    <dbReference type="NCBI Taxonomy" id="6941"/>
    <lineage>
        <taxon>Eukaryota</taxon>
        <taxon>Metazoa</taxon>
        <taxon>Ecdysozoa</taxon>
        <taxon>Arthropoda</taxon>
        <taxon>Chelicerata</taxon>
        <taxon>Arachnida</taxon>
        <taxon>Acari</taxon>
        <taxon>Parasitiformes</taxon>
        <taxon>Ixodida</taxon>
        <taxon>Ixodoidea</taxon>
        <taxon>Ixodidae</taxon>
        <taxon>Rhipicephalinae</taxon>
        <taxon>Rhipicephalus</taxon>
        <taxon>Boophilus</taxon>
    </lineage>
</organism>
<feature type="compositionally biased region" description="Basic and acidic residues" evidence="13">
    <location>
        <begin position="16"/>
        <end position="25"/>
    </location>
</feature>
<dbReference type="Gene3D" id="3.40.50.11660">
    <property type="entry name" value="Glycosyl transferase family 10, C-terminal domain"/>
    <property type="match status" value="1"/>
</dbReference>
<protein>
    <recommendedName>
        <fullName evidence="12">Fucosyltransferase</fullName>
        <ecNumber evidence="12">2.4.1.-</ecNumber>
    </recommendedName>
</protein>
<evidence type="ECO:0000313" key="17">
    <source>
        <dbReference type="Proteomes" id="UP000821866"/>
    </source>
</evidence>
<name>A0A9J6F978_RHIMP</name>
<evidence type="ECO:0000256" key="2">
    <source>
        <dbReference type="ARBA" id="ARBA00004922"/>
    </source>
</evidence>
<dbReference type="GO" id="GO:0032580">
    <property type="term" value="C:Golgi cisterna membrane"/>
    <property type="evidence" value="ECO:0007669"/>
    <property type="project" value="UniProtKB-SubCell"/>
</dbReference>
<dbReference type="EMBL" id="JABSTU010000001">
    <property type="protein sequence ID" value="KAH8042548.1"/>
    <property type="molecule type" value="Genomic_DNA"/>
</dbReference>
<feature type="domain" description="Fucosyltransferase N-terminal" evidence="15">
    <location>
        <begin position="166"/>
        <end position="279"/>
    </location>
</feature>
<evidence type="ECO:0000256" key="11">
    <source>
        <dbReference type="ARBA" id="ARBA00023180"/>
    </source>
</evidence>
<comment type="subcellular location">
    <subcellularLocation>
        <location evidence="1 12">Golgi apparatus</location>
        <location evidence="1 12">Golgi stack membrane</location>
        <topology evidence="1 12">Single-pass type II membrane protein</topology>
    </subcellularLocation>
</comment>
<evidence type="ECO:0000256" key="12">
    <source>
        <dbReference type="RuleBase" id="RU003832"/>
    </source>
</evidence>
<evidence type="ECO:0000259" key="15">
    <source>
        <dbReference type="Pfam" id="PF17039"/>
    </source>
</evidence>
<evidence type="ECO:0000259" key="14">
    <source>
        <dbReference type="Pfam" id="PF00852"/>
    </source>
</evidence>
<keyword evidence="10" id="KW-0472">Membrane</keyword>
<comment type="caution">
    <text evidence="16">The sequence shown here is derived from an EMBL/GenBank/DDBJ whole genome shotgun (WGS) entry which is preliminary data.</text>
</comment>
<dbReference type="AlphaFoldDB" id="A0A9J6F978"/>
<evidence type="ECO:0000256" key="4">
    <source>
        <dbReference type="ARBA" id="ARBA00022676"/>
    </source>
</evidence>
<dbReference type="Pfam" id="PF00852">
    <property type="entry name" value="Glyco_transf_10"/>
    <property type="match status" value="1"/>
</dbReference>
<keyword evidence="4 12" id="KW-0328">Glycosyltransferase</keyword>
<evidence type="ECO:0000256" key="5">
    <source>
        <dbReference type="ARBA" id="ARBA00022679"/>
    </source>
</evidence>
<feature type="region of interest" description="Disordered" evidence="13">
    <location>
        <begin position="1"/>
        <end position="25"/>
    </location>
</feature>
<dbReference type="EC" id="2.4.1.-" evidence="12"/>
<dbReference type="VEuPathDB" id="VectorBase:LOC119159821"/>
<keyword evidence="11" id="KW-0325">Glycoprotein</keyword>
<keyword evidence="7" id="KW-0735">Signal-anchor</keyword>
<evidence type="ECO:0000256" key="8">
    <source>
        <dbReference type="ARBA" id="ARBA00022989"/>
    </source>
</evidence>
<feature type="domain" description="Fucosyltransferase C-terminal" evidence="14">
    <location>
        <begin position="306"/>
        <end position="481"/>
    </location>
</feature>